<keyword evidence="1" id="KW-1133">Transmembrane helix</keyword>
<dbReference type="EMBL" id="JACEMT010000033">
    <property type="protein sequence ID" value="MBA4501303.1"/>
    <property type="molecule type" value="Genomic_DNA"/>
</dbReference>
<dbReference type="AlphaFoldDB" id="A0A7W1WW43"/>
<reference evidence="2 3" key="1">
    <citation type="submission" date="2020-07" db="EMBL/GenBank/DDBJ databases">
        <title>Bacterium isolated from marien macroalgae.</title>
        <authorList>
            <person name="Zhu K."/>
            <person name="Lu D."/>
            <person name="Du Z."/>
        </authorList>
    </citation>
    <scope>NUCLEOTIDE SEQUENCE [LARGE SCALE GENOMIC DNA]</scope>
    <source>
        <strain evidence="2 3">3-1745</strain>
    </source>
</reference>
<keyword evidence="1" id="KW-0472">Membrane</keyword>
<accession>A0A7W1WW43</accession>
<dbReference type="InterPro" id="IPR012902">
    <property type="entry name" value="N_methyl_site"/>
</dbReference>
<name>A0A7W1WW43_9GAMM</name>
<sequence length="175" mass="19356">MELSRLHRTVKRGRSDGFTLIEGLIALFVFTVALLGIAALLARSVSVSHGAYLRSVASMQALDIAERIRANVLLTPSEMAYGGFTSCKAGSLPTVDTSVREQCVANACDKNTLRAWDQTLWCVETAERFGALFRQASITEDSGSYVVSIEWDERVIEDDNQQSIDSRSFTWRVSQ</sequence>
<keyword evidence="3" id="KW-1185">Reference proteome</keyword>
<dbReference type="RefSeq" id="WP_181736999.1">
    <property type="nucleotide sequence ID" value="NZ_JACEMT010000033.1"/>
</dbReference>
<comment type="caution">
    <text evidence="2">The sequence shown here is derived from an EMBL/GenBank/DDBJ whole genome shotgun (WGS) entry which is preliminary data.</text>
</comment>
<dbReference type="NCBIfam" id="TIGR02523">
    <property type="entry name" value="type_IV_pilV"/>
    <property type="match status" value="1"/>
</dbReference>
<dbReference type="Pfam" id="PF07963">
    <property type="entry name" value="N_methyl"/>
    <property type="match status" value="1"/>
</dbReference>
<organism evidence="2 3">
    <name type="scientific">Marinobacterium marinum</name>
    <dbReference type="NCBI Taxonomy" id="2756129"/>
    <lineage>
        <taxon>Bacteria</taxon>
        <taxon>Pseudomonadati</taxon>
        <taxon>Pseudomonadota</taxon>
        <taxon>Gammaproteobacteria</taxon>
        <taxon>Oceanospirillales</taxon>
        <taxon>Oceanospirillaceae</taxon>
        <taxon>Marinobacterium</taxon>
    </lineage>
</organism>
<dbReference type="Proteomes" id="UP000538931">
    <property type="component" value="Unassembled WGS sequence"/>
</dbReference>
<gene>
    <name evidence="2" type="primary">pilV</name>
    <name evidence="2" type="ORF">H1S06_02840</name>
</gene>
<evidence type="ECO:0000313" key="2">
    <source>
        <dbReference type="EMBL" id="MBA4501303.1"/>
    </source>
</evidence>
<dbReference type="InterPro" id="IPR013362">
    <property type="entry name" value="Pilus_4_PilV"/>
</dbReference>
<protein>
    <submittedName>
        <fullName evidence="2">Type IV pilus modification protein PilV</fullName>
    </submittedName>
</protein>
<evidence type="ECO:0000313" key="3">
    <source>
        <dbReference type="Proteomes" id="UP000538931"/>
    </source>
</evidence>
<proteinExistence type="predicted"/>
<feature type="transmembrane region" description="Helical" evidence="1">
    <location>
        <begin position="20"/>
        <end position="42"/>
    </location>
</feature>
<keyword evidence="1" id="KW-0812">Transmembrane</keyword>
<evidence type="ECO:0000256" key="1">
    <source>
        <dbReference type="SAM" id="Phobius"/>
    </source>
</evidence>